<feature type="compositionally biased region" description="Low complexity" evidence="8">
    <location>
        <begin position="864"/>
        <end position="873"/>
    </location>
</feature>
<comment type="similarity">
    <text evidence="1 7">Belongs to the DNA polymerase type-B family.</text>
</comment>
<dbReference type="GO" id="GO:0003677">
    <property type="term" value="F:DNA binding"/>
    <property type="evidence" value="ECO:0007669"/>
    <property type="project" value="UniProtKB-KW"/>
</dbReference>
<dbReference type="InterPro" id="IPR043502">
    <property type="entry name" value="DNA/RNA_pol_sf"/>
</dbReference>
<dbReference type="InterPro" id="IPR036397">
    <property type="entry name" value="RNaseH_sf"/>
</dbReference>
<feature type="region of interest" description="Disordered" evidence="8">
    <location>
        <begin position="834"/>
        <end position="918"/>
    </location>
</feature>
<dbReference type="InterPro" id="IPR050240">
    <property type="entry name" value="DNA_pol_type-B"/>
</dbReference>
<reference evidence="9" key="1">
    <citation type="journal article" date="2018" name="Infect. Genet. Evol.">
        <title>The dynamic evolution of Drosophila innubila Nudivirus.</title>
        <authorList>
            <person name="Hill T."/>
            <person name="Unckless R.L."/>
        </authorList>
    </citation>
    <scope>NUCLEOTIDE SEQUENCE [LARGE SCALE GENOMIC DNA]</scope>
    <source>
        <strain evidence="9">DiNV_CH01M</strain>
    </source>
</reference>
<accession>A0A2H4UXA4</accession>
<proteinExistence type="inferred from homology"/>
<dbReference type="InterPro" id="IPR023211">
    <property type="entry name" value="DNA_pol_palm_dom_sf"/>
</dbReference>
<gene>
    <name evidence="9" type="ORF">DiNV_CH01M_ORF60</name>
</gene>
<keyword evidence="2 7" id="KW-0808">Transferase</keyword>
<comment type="catalytic activity">
    <reaction evidence="6 7">
        <text>DNA(n) + a 2'-deoxyribonucleoside 5'-triphosphate = DNA(n+1) + diphosphate</text>
        <dbReference type="Rhea" id="RHEA:22508"/>
        <dbReference type="Rhea" id="RHEA-COMP:17339"/>
        <dbReference type="Rhea" id="RHEA-COMP:17340"/>
        <dbReference type="ChEBI" id="CHEBI:33019"/>
        <dbReference type="ChEBI" id="CHEBI:61560"/>
        <dbReference type="ChEBI" id="CHEBI:173112"/>
        <dbReference type="EC" id="2.7.7.7"/>
    </reaction>
</comment>
<name>A0A2H4UXA4_9VIRU</name>
<sequence length="1407" mass="162567">MYSGNKEYFALKRQLIDEAKLKLDALPRESFSNRLMNSSHVEIDGNNDSDSNFNDIIKRRKTLKNSQSFENRLNLQKLPNVAFPGITFVYEWYDNNDHIFGYGCNSSGIACCMKPNVTPGLFVITSNVPVLREICALYGHRIEVYNIMYKANNFAIWDLFSNRNVANDCYLVKIITITVVEAMKLYSNFKYNKHSYKYVGVPLYYDVTKQILFELMIRRIQRQVNLNETNIDYTVPDTVMHWFDENLIMYEQYPAPNIPIITFDIETVSDDPHRVPTGDAIQDVLYSVSIHHTHTNILYSLIYLPLRDQSDEMLHDKIINDGYDVVPDKKVDSTQCKNKLECFSNEYDLLKRTMDLLTLGNKLHILLGYNSISYDIKYLLVRCVFYNIYVDKFIWREGYSFGIEQMHLDLFRIIVMRYRFKSYTLNEVSRAIMKDSKTGVSAVALRYTFFKMLKTQKFFNHDESNENLPSIRDTLHYNNADTLLVSKLESRTRSIQFVIQRAMACQVPLTAMTTNYNKMQYKLWNECFVVGLNMKIFLTTFKSDVANIKCPLASQYSPNDIIDLTLNLSDKLNANDKLMNSNAHQSTVLASNLNNLSGFDSNAHQITTSLSPTQQQQQQQSQPQQSLLHTRYMSVPEKKAKFPGGANFCLGEINADNVQMYDYVTAYPLLMDRKNISDETLTIFPASILLMLYPSIVNHHEFKTYDYLAHSGLTKTETIILYYQYIYDGLYCGAEFPFIQSELYRRQDSPVIIIWEGRRGVLSEIVAKFNETRAKTKIMRKTLDEAYTLVEEKIQNLIEQKQMIDEMMATMTTTTTTNVDLEMEEANEPHLKETNDDLDLFGFDDDDSHDSGNVDNDTNDDNIRNANNSNVIDSNGKLSENDIFDTNFGYDDSDDEPNVDIDKNAKVQDSTDNDNDIFNFGYDDDDSDNELNNNVDSHTIDNHGPTTYTDKDHGTTNVDDCNGGNDDDDDDGGVCHFDKDENKNNNCIDSESGCIAVNHNCNCMCDETNNNNSRQQIDCVHLSTAADSISTSKDSKIKTSFHFEFVNKYIDVYDNQMCVINNDELDHCSDPIKCLYEILENIMIERSTISNSYDLQKSIVSSIYGCVGKMIHVVAAGITCMTRNALLASAQYCQSLNYEVLYLDTDSIMITGCTDDLSSELNRRFPHMEMEMKMARKCMFVKRKTYYKFDDGILKYGQNVNGPNSWRLCVEYFNSQDNISTNDDIYTSFYQFYLNVYAKLKSFTKVCPEFLELFTQTIKTKDDYKTMTVAAKFKSYLSKHYPAIAGSNKHKIFYYLENTVMMPCLRPELDIKSIDDIRNVNLFKYYQNMFTTIFNLIKFHIRKNNEPYKVTISSKYVLLIMLKAYLDAYEHVFSTNLIDKPTIVETTDADEIFCKEIYVETLYDNND</sequence>
<dbReference type="GO" id="GO:0006261">
    <property type="term" value="P:DNA-templated DNA replication"/>
    <property type="evidence" value="ECO:0007669"/>
    <property type="project" value="TreeGrafter"/>
</dbReference>
<dbReference type="Gene3D" id="3.30.420.10">
    <property type="entry name" value="Ribonuclease H-like superfamily/Ribonuclease H"/>
    <property type="match status" value="1"/>
</dbReference>
<evidence type="ECO:0000256" key="3">
    <source>
        <dbReference type="ARBA" id="ARBA00022695"/>
    </source>
</evidence>
<evidence type="ECO:0000256" key="4">
    <source>
        <dbReference type="ARBA" id="ARBA00022932"/>
    </source>
</evidence>
<evidence type="ECO:0000256" key="7">
    <source>
        <dbReference type="RuleBase" id="RU000442"/>
    </source>
</evidence>
<dbReference type="Proteomes" id="UP000290195">
    <property type="component" value="Segment"/>
</dbReference>
<dbReference type="PROSITE" id="PS00116">
    <property type="entry name" value="DNA_POLYMERASE_B"/>
    <property type="match status" value="1"/>
</dbReference>
<dbReference type="InterPro" id="IPR006172">
    <property type="entry name" value="DNA-dir_DNA_pol_B"/>
</dbReference>
<keyword evidence="3 7" id="KW-0548">Nucleotidyltransferase</keyword>
<dbReference type="PANTHER" id="PTHR10322:SF23">
    <property type="entry name" value="DNA POLYMERASE DELTA CATALYTIC SUBUNIT"/>
    <property type="match status" value="1"/>
</dbReference>
<dbReference type="EMBL" id="MF966379">
    <property type="protein sequence ID" value="ATZ81546.1"/>
    <property type="molecule type" value="Genomic_DNA"/>
</dbReference>
<dbReference type="PANTHER" id="PTHR10322">
    <property type="entry name" value="DNA POLYMERASE CATALYTIC SUBUNIT"/>
    <property type="match status" value="1"/>
</dbReference>
<keyword evidence="7" id="KW-0235">DNA replication</keyword>
<dbReference type="SMART" id="SM00486">
    <property type="entry name" value="POLBc"/>
    <property type="match status" value="1"/>
</dbReference>
<dbReference type="SUPFAM" id="SSF53098">
    <property type="entry name" value="Ribonuclease H-like"/>
    <property type="match status" value="1"/>
</dbReference>
<evidence type="ECO:0000256" key="8">
    <source>
        <dbReference type="SAM" id="MobiDB-lite"/>
    </source>
</evidence>
<dbReference type="GO" id="GO:0003887">
    <property type="term" value="F:DNA-directed DNA polymerase activity"/>
    <property type="evidence" value="ECO:0007669"/>
    <property type="project" value="UniProtKB-KW"/>
</dbReference>
<keyword evidence="4 7" id="KW-0239">DNA-directed DNA polymerase</keyword>
<keyword evidence="7" id="KW-0238">DNA-binding</keyword>
<dbReference type="GO" id="GO:0000166">
    <property type="term" value="F:nucleotide binding"/>
    <property type="evidence" value="ECO:0007669"/>
    <property type="project" value="InterPro"/>
</dbReference>
<dbReference type="SUPFAM" id="SSF56672">
    <property type="entry name" value="DNA/RNA polymerases"/>
    <property type="match status" value="2"/>
</dbReference>
<dbReference type="EC" id="2.7.7.7" evidence="7"/>
<keyword evidence="5" id="KW-1194">Viral DNA replication</keyword>
<evidence type="ECO:0000256" key="2">
    <source>
        <dbReference type="ARBA" id="ARBA00022679"/>
    </source>
</evidence>
<dbReference type="InterPro" id="IPR017964">
    <property type="entry name" value="DNA-dir_DNA_pol_B_CS"/>
</dbReference>
<evidence type="ECO:0000313" key="10">
    <source>
        <dbReference type="Proteomes" id="UP000290195"/>
    </source>
</evidence>
<protein>
    <recommendedName>
        <fullName evidence="7">DNA polymerase</fullName>
        <ecNumber evidence="7">2.7.7.7</ecNumber>
    </recommendedName>
</protein>
<organism evidence="9">
    <name type="scientific">Drosophila innubila nudivirus</name>
    <dbReference type="NCBI Taxonomy" id="2057187"/>
    <lineage>
        <taxon>Viruses</taxon>
        <taxon>Viruses incertae sedis</taxon>
        <taxon>Naldaviricetes</taxon>
        <taxon>Lefavirales</taxon>
        <taxon>Nudiviridae</taxon>
        <taxon>Alphanudivirus</taxon>
        <taxon>Alphanudivirus droinnubilae</taxon>
    </lineage>
</organism>
<evidence type="ECO:0000256" key="6">
    <source>
        <dbReference type="ARBA" id="ARBA00049244"/>
    </source>
</evidence>
<evidence type="ECO:0000256" key="1">
    <source>
        <dbReference type="ARBA" id="ARBA00005755"/>
    </source>
</evidence>
<evidence type="ECO:0000256" key="5">
    <source>
        <dbReference type="ARBA" id="ARBA00023109"/>
    </source>
</evidence>
<keyword evidence="10" id="KW-1185">Reference proteome</keyword>
<feature type="compositionally biased region" description="Acidic residues" evidence="8">
    <location>
        <begin position="836"/>
        <end position="848"/>
    </location>
</feature>
<dbReference type="GO" id="GO:0039693">
    <property type="term" value="P:viral DNA genome replication"/>
    <property type="evidence" value="ECO:0007669"/>
    <property type="project" value="UniProtKB-KW"/>
</dbReference>
<evidence type="ECO:0000313" key="9">
    <source>
        <dbReference type="EMBL" id="ATZ81546.1"/>
    </source>
</evidence>
<dbReference type="Gene3D" id="3.90.1600.10">
    <property type="entry name" value="Palm domain of DNA polymerase"/>
    <property type="match status" value="1"/>
</dbReference>
<dbReference type="InterPro" id="IPR012337">
    <property type="entry name" value="RNaseH-like_sf"/>
</dbReference>